<dbReference type="InterPro" id="IPR051157">
    <property type="entry name" value="PDH/Transketolase"/>
</dbReference>
<dbReference type="RefSeq" id="WP_341582255.1">
    <property type="nucleotide sequence ID" value="NZ_CP101118.1"/>
</dbReference>
<dbReference type="InterPro" id="IPR029061">
    <property type="entry name" value="THDP-binding"/>
</dbReference>
<protein>
    <submittedName>
        <fullName evidence="3">Transketolase family protein</fullName>
    </submittedName>
</protein>
<dbReference type="SMART" id="SM00861">
    <property type="entry name" value="Transket_pyr"/>
    <property type="match status" value="1"/>
</dbReference>
<reference evidence="3 4" key="1">
    <citation type="submission" date="2022-07" db="EMBL/GenBank/DDBJ databases">
        <title>A copper resistant bacterium isolated from sediment samples of deep sea hydrothermal areas.</title>
        <authorList>
            <person name="Zeng X."/>
        </authorList>
    </citation>
    <scope>NUCLEOTIDE SEQUENCE [LARGE SCALE GENOMIC DNA]</scope>
    <source>
        <strain evidence="4">CuT 6</strain>
    </source>
</reference>
<evidence type="ECO:0000313" key="3">
    <source>
        <dbReference type="EMBL" id="WZF89704.1"/>
    </source>
</evidence>
<proteinExistence type="predicted"/>
<keyword evidence="4" id="KW-1185">Reference proteome</keyword>
<dbReference type="PANTHER" id="PTHR43825">
    <property type="entry name" value="PYRUVATE DEHYDROGENASE E1 COMPONENT"/>
    <property type="match status" value="1"/>
</dbReference>
<dbReference type="Pfam" id="PF02779">
    <property type="entry name" value="Transket_pyr"/>
    <property type="match status" value="1"/>
</dbReference>
<dbReference type="EMBL" id="CP101118">
    <property type="protein sequence ID" value="WZF89704.1"/>
    <property type="molecule type" value="Genomic_DNA"/>
</dbReference>
<evidence type="ECO:0000313" key="4">
    <source>
        <dbReference type="Proteomes" id="UP001475781"/>
    </source>
</evidence>
<accession>A0ABZ2W4L2</accession>
<feature type="domain" description="Transketolase-like pyrimidine-binding" evidence="2">
    <location>
        <begin position="17"/>
        <end position="181"/>
    </location>
</feature>
<dbReference type="InterPro" id="IPR033248">
    <property type="entry name" value="Transketolase_C"/>
</dbReference>
<dbReference type="CDD" id="cd07033">
    <property type="entry name" value="TPP_PYR_DXS_TK_like"/>
    <property type="match status" value="1"/>
</dbReference>
<keyword evidence="1" id="KW-0786">Thiamine pyrophosphate</keyword>
<gene>
    <name evidence="3" type="ORF">NLK58_05770</name>
</gene>
<name>A0ABZ2W4L2_9GAMM</name>
<sequence length="327" mass="34411">MSAEAKTNPTLVGQQSDSLREAFGIAISQVAESDNAIVVLDADVAGGTGAHHFRSQHPERFIQCGIAEQNMISSAAGMAHHGLKPFVTTFAVFMLRALEQARLSVAYSGANVKLIASHPGLDVGPDGASAQCLEDLACMRAIPGMVVLSPCDALEVAAATRALADYTGPAYMRTGRSPSPNIHSAEPDFVIGKGRVMKDGQDLTLVACGVMTHRALVAAEQLSQQGVSARVIHMPTVKPIDRDLLLKAARETRLIVTCEDHSVMGGLGSAVAEVVSERAEAPVRRVGVGDVIGGSGEPDQLARYYGLDASGVYEQTMTFFQELDANG</sequence>
<dbReference type="PANTHER" id="PTHR43825:SF1">
    <property type="entry name" value="TRANSKETOLASE-LIKE PYRIMIDINE-BINDING DOMAIN-CONTAINING PROTEIN"/>
    <property type="match status" value="1"/>
</dbReference>
<dbReference type="InterPro" id="IPR005475">
    <property type="entry name" value="Transketolase-like_Pyr-bd"/>
</dbReference>
<dbReference type="Pfam" id="PF02780">
    <property type="entry name" value="Transketolase_C"/>
    <property type="match status" value="1"/>
</dbReference>
<dbReference type="SUPFAM" id="SSF52518">
    <property type="entry name" value="Thiamin diphosphate-binding fold (THDP-binding)"/>
    <property type="match status" value="1"/>
</dbReference>
<dbReference type="SUPFAM" id="SSF52922">
    <property type="entry name" value="TK C-terminal domain-like"/>
    <property type="match status" value="1"/>
</dbReference>
<dbReference type="InterPro" id="IPR009014">
    <property type="entry name" value="Transketo_C/PFOR_II"/>
</dbReference>
<dbReference type="Gene3D" id="3.40.50.970">
    <property type="match status" value="1"/>
</dbReference>
<dbReference type="Proteomes" id="UP001475781">
    <property type="component" value="Chromosome"/>
</dbReference>
<evidence type="ECO:0000259" key="2">
    <source>
        <dbReference type="SMART" id="SM00861"/>
    </source>
</evidence>
<dbReference type="Gene3D" id="3.40.50.920">
    <property type="match status" value="1"/>
</dbReference>
<organism evidence="3 4">
    <name type="scientific">Marinobacter metalliresistant</name>
    <dbReference type="NCBI Taxonomy" id="2961995"/>
    <lineage>
        <taxon>Bacteria</taxon>
        <taxon>Pseudomonadati</taxon>
        <taxon>Pseudomonadota</taxon>
        <taxon>Gammaproteobacteria</taxon>
        <taxon>Pseudomonadales</taxon>
        <taxon>Marinobacteraceae</taxon>
        <taxon>Marinobacter</taxon>
    </lineage>
</organism>
<evidence type="ECO:0000256" key="1">
    <source>
        <dbReference type="ARBA" id="ARBA00023052"/>
    </source>
</evidence>